<feature type="binding site" evidence="9">
    <location>
        <position position="176"/>
    </location>
    <ligand>
        <name>Zn(2+)</name>
        <dbReference type="ChEBI" id="CHEBI:29105"/>
    </ligand>
</feature>
<accession>A0A317T654</accession>
<dbReference type="InterPro" id="IPR004597">
    <property type="entry name" value="Tag"/>
</dbReference>
<keyword evidence="3" id="KW-0378">Hydrolase</keyword>
<gene>
    <name evidence="11" type="ORF">CR164_07045</name>
</gene>
<dbReference type="Pfam" id="PF03352">
    <property type="entry name" value="Adenine_glyco"/>
    <property type="match status" value="1"/>
</dbReference>
<dbReference type="EMBL" id="PDNZ01000004">
    <property type="protein sequence ID" value="PWW82088.1"/>
    <property type="molecule type" value="Genomic_DNA"/>
</dbReference>
<evidence type="ECO:0000256" key="5">
    <source>
        <dbReference type="ARBA" id="ARBA00023204"/>
    </source>
</evidence>
<dbReference type="OrthoDB" id="9807664at2"/>
<dbReference type="NCBIfam" id="TIGR00624">
    <property type="entry name" value="tag"/>
    <property type="match status" value="1"/>
</dbReference>
<dbReference type="AlphaFoldDB" id="A0A317T654"/>
<keyword evidence="10" id="KW-1133">Transmembrane helix</keyword>
<evidence type="ECO:0000256" key="1">
    <source>
        <dbReference type="ARBA" id="ARBA00022723"/>
    </source>
</evidence>
<dbReference type="Gene3D" id="1.10.340.30">
    <property type="entry name" value="Hypothetical protein, domain 2"/>
    <property type="match status" value="1"/>
</dbReference>
<evidence type="ECO:0000313" key="12">
    <source>
        <dbReference type="Proteomes" id="UP000246278"/>
    </source>
</evidence>
<reference evidence="12" key="1">
    <citation type="submission" date="2017-10" db="EMBL/GenBank/DDBJ databases">
        <authorList>
            <person name="Gaisin V.A."/>
            <person name="Rysina M.S."/>
            <person name="Grouzdev D.S."/>
        </authorList>
    </citation>
    <scope>NUCLEOTIDE SEQUENCE [LARGE SCALE GENOMIC DNA]</scope>
    <source>
        <strain evidence="12">V1</strain>
    </source>
</reference>
<evidence type="ECO:0000256" key="10">
    <source>
        <dbReference type="SAM" id="Phobius"/>
    </source>
</evidence>
<sequence>MKKRCGWCGDDPLYVAYHDKEWGVPVFDDRKLFEMLVLEGAQAGLSWITILRKRENYRQAFDRFSFEKVAGYTEHDVGRLLGNPGIVRNRRKIESTIRNAQGVLAIQERHGSFASFVWDFVDGKPIQNQWRLLSDVPAFSKESDRMNRELKRLGFSFVGSTICYAFMQAVGMVNDHVTDCFRHREVRNTSSSL</sequence>
<dbReference type="RefSeq" id="WP_110023222.1">
    <property type="nucleotide sequence ID" value="NZ_PDNZ01000004.1"/>
</dbReference>
<comment type="catalytic activity">
    <reaction evidence="6">
        <text>Hydrolysis of alkylated DNA, releasing 3-methyladenine.</text>
        <dbReference type="EC" id="3.2.2.20"/>
    </reaction>
</comment>
<dbReference type="PANTHER" id="PTHR30037">
    <property type="entry name" value="DNA-3-METHYLADENINE GLYCOSYLASE 1"/>
    <property type="match status" value="1"/>
</dbReference>
<dbReference type="InterPro" id="IPR011257">
    <property type="entry name" value="DNA_glycosylase"/>
</dbReference>
<dbReference type="GO" id="GO:0006284">
    <property type="term" value="P:base-excision repair"/>
    <property type="evidence" value="ECO:0007669"/>
    <property type="project" value="InterPro"/>
</dbReference>
<evidence type="ECO:0000256" key="4">
    <source>
        <dbReference type="ARBA" id="ARBA00022833"/>
    </source>
</evidence>
<evidence type="ECO:0000256" key="6">
    <source>
        <dbReference type="ARBA" id="ARBA00052558"/>
    </source>
</evidence>
<dbReference type="PANTHER" id="PTHR30037:SF4">
    <property type="entry name" value="DNA-3-METHYLADENINE GLYCOSYLASE I"/>
    <property type="match status" value="1"/>
</dbReference>
<evidence type="ECO:0000256" key="8">
    <source>
        <dbReference type="ARBA" id="ARBA00066766"/>
    </source>
</evidence>
<proteinExistence type="predicted"/>
<evidence type="ECO:0000313" key="11">
    <source>
        <dbReference type="EMBL" id="PWW82088.1"/>
    </source>
</evidence>
<keyword evidence="1 9" id="KW-0479">Metal-binding</keyword>
<dbReference type="GO" id="GO:0046872">
    <property type="term" value="F:metal ion binding"/>
    <property type="evidence" value="ECO:0007669"/>
    <property type="project" value="UniProtKB-KW"/>
</dbReference>
<dbReference type="InterPro" id="IPR005019">
    <property type="entry name" value="Adenine_glyco"/>
</dbReference>
<dbReference type="Proteomes" id="UP000246278">
    <property type="component" value="Unassembled WGS sequence"/>
</dbReference>
<dbReference type="FunFam" id="1.10.340.30:FF:000009">
    <property type="entry name" value="DNA-3-methyladenine glycosylase I"/>
    <property type="match status" value="1"/>
</dbReference>
<feature type="binding site" evidence="9">
    <location>
        <position position="180"/>
    </location>
    <ligand>
        <name>Zn(2+)</name>
        <dbReference type="ChEBI" id="CHEBI:29105"/>
    </ligand>
</feature>
<keyword evidence="2" id="KW-0227">DNA damage</keyword>
<evidence type="ECO:0000256" key="2">
    <source>
        <dbReference type="ARBA" id="ARBA00022763"/>
    </source>
</evidence>
<comment type="function">
    <text evidence="7">Hydrolysis of the deoxyribose N-glycosidic bond to excise 3-methyladenine from the damaged DNA polymer formed by alkylation lesions.</text>
</comment>
<name>A0A317T654_9CHLB</name>
<feature type="transmembrane region" description="Helical" evidence="10">
    <location>
        <begin position="153"/>
        <end position="173"/>
    </location>
</feature>
<evidence type="ECO:0000256" key="7">
    <source>
        <dbReference type="ARBA" id="ARBA00057608"/>
    </source>
</evidence>
<organism evidence="11 12">
    <name type="scientific">Prosthecochloris marina</name>
    <dbReference type="NCBI Taxonomy" id="2017681"/>
    <lineage>
        <taxon>Bacteria</taxon>
        <taxon>Pseudomonadati</taxon>
        <taxon>Chlorobiota</taxon>
        <taxon>Chlorobiia</taxon>
        <taxon>Chlorobiales</taxon>
        <taxon>Chlorobiaceae</taxon>
        <taxon>Prosthecochloris</taxon>
    </lineage>
</organism>
<keyword evidence="10" id="KW-0472">Membrane</keyword>
<dbReference type="InterPro" id="IPR052891">
    <property type="entry name" value="DNA-3mA_glycosylase"/>
</dbReference>
<evidence type="ECO:0000256" key="3">
    <source>
        <dbReference type="ARBA" id="ARBA00022801"/>
    </source>
</evidence>
<dbReference type="GO" id="GO:0008725">
    <property type="term" value="F:DNA-3-methyladenine glycosylase activity"/>
    <property type="evidence" value="ECO:0007669"/>
    <property type="project" value="UniProtKB-EC"/>
</dbReference>
<feature type="binding site" evidence="9">
    <location>
        <position position="5"/>
    </location>
    <ligand>
        <name>Zn(2+)</name>
        <dbReference type="ChEBI" id="CHEBI:29105"/>
    </ligand>
</feature>
<protein>
    <recommendedName>
        <fullName evidence="8">DNA-3-methyladenine glycosylase I</fullName>
        <ecNumber evidence="8">3.2.2.20</ecNumber>
    </recommendedName>
</protein>
<keyword evidence="4 9" id="KW-0862">Zinc</keyword>
<keyword evidence="5" id="KW-0234">DNA repair</keyword>
<feature type="binding site" evidence="9">
    <location>
        <position position="18"/>
    </location>
    <ligand>
        <name>Zn(2+)</name>
        <dbReference type="ChEBI" id="CHEBI:29105"/>
    </ligand>
</feature>
<evidence type="ECO:0000256" key="9">
    <source>
        <dbReference type="PIRSR" id="PIRSR604597-1"/>
    </source>
</evidence>
<comment type="caution">
    <text evidence="11">The sequence shown here is derived from an EMBL/GenBank/DDBJ whole genome shotgun (WGS) entry which is preliminary data.</text>
</comment>
<keyword evidence="10" id="KW-0812">Transmembrane</keyword>
<dbReference type="SUPFAM" id="SSF48150">
    <property type="entry name" value="DNA-glycosylase"/>
    <property type="match status" value="1"/>
</dbReference>
<dbReference type="EC" id="3.2.2.20" evidence="8"/>
<keyword evidence="12" id="KW-1185">Reference proteome</keyword>